<keyword evidence="11" id="KW-1185">Reference proteome</keyword>
<dbReference type="PROSITE" id="PS00136">
    <property type="entry name" value="SUBTILASE_ASP"/>
    <property type="match status" value="1"/>
</dbReference>
<dbReference type="Pfam" id="PF17957">
    <property type="entry name" value="Big_7"/>
    <property type="match status" value="1"/>
</dbReference>
<dbReference type="InterPro" id="IPR037045">
    <property type="entry name" value="S8pro/Inhibitor_I9_sf"/>
</dbReference>
<dbReference type="PROSITE" id="PS51892">
    <property type="entry name" value="SUBTILASE"/>
    <property type="match status" value="1"/>
</dbReference>
<evidence type="ECO:0000313" key="11">
    <source>
        <dbReference type="Proteomes" id="UP000503640"/>
    </source>
</evidence>
<dbReference type="PANTHER" id="PTHR43806">
    <property type="entry name" value="PEPTIDASE S8"/>
    <property type="match status" value="1"/>
</dbReference>
<dbReference type="RefSeq" id="WP_176066217.1">
    <property type="nucleotide sequence ID" value="NZ_BJTG01000006.1"/>
</dbReference>
<sequence length="663" mass="65806">MHLRSAAALLLAGPLLACGPGATSGPGAPALHTQSGAVLRVAHPVGGRYLVVLRDDLAKEHDVAIDAAALAGQHGGRVAGTWRHALRGFLAELTDAQAQALAQDPSVARVEEDGELHAEGIEVGAPWGLDRLDQRGLPLDGSYGYGADGAGVNAYVIDTGIRATHAEFGGRAAGAFTAVDDGHGTDDCNGHGTHVAGTLGGSTHGVAKGARLWSVRVLDCTGAGSVSSALSGIDWVAANHLSPAVANLSLGGAASATLDQAVQSAIAAGVTFAVAAGNGALDACTQSPGRLPAALTVGASDASDAQASFSNFGSCLDLYAPGVGITSAWFTSDTATNTLSGTSMATPHVAGAAALVLSQRPSATPAEVAAALTANATSGQLSGVGTGSPDALLFTGFLGFGAPADATAPATGVSAPAPGATVSGVVTFAATASDDVGVTRVELYVDGALVATAAAPPWTAPWDTTAAANGPHTLTSRAYDAAGHAGESAAVSVTVANAAPAAACAATRQLLANPGFEAGTAAPWVATAGVLDPTTSPAAHSGGWKAWLDGYGSPHVDDLWQEVTLPAGACGASFSFWLQVTTAETSASTAFDTLTVTVRDGAGSLLGTLGAFSNLDASSGWTQWRFDLSAWRGRTIRLHLHAAEDPTLQTSFLVDDAAVTVVQ</sequence>
<dbReference type="GO" id="GO:0004252">
    <property type="term" value="F:serine-type endopeptidase activity"/>
    <property type="evidence" value="ECO:0007669"/>
    <property type="project" value="UniProtKB-UniRule"/>
</dbReference>
<evidence type="ECO:0000259" key="8">
    <source>
        <dbReference type="Pfam" id="PF00082"/>
    </source>
</evidence>
<reference evidence="11" key="1">
    <citation type="journal article" date="2020" name="Appl. Environ. Microbiol.">
        <title>Diazotrophic Anaeromyxobacter Isolates from Soils.</title>
        <authorList>
            <person name="Masuda Y."/>
            <person name="Yamanaka H."/>
            <person name="Xu Z.X."/>
            <person name="Shiratori Y."/>
            <person name="Aono T."/>
            <person name="Amachi S."/>
            <person name="Senoo K."/>
            <person name="Itoh H."/>
        </authorList>
    </citation>
    <scope>NUCLEOTIDE SEQUENCE [LARGE SCALE GENOMIC DNA]</scope>
    <source>
        <strain evidence="11">R267</strain>
    </source>
</reference>
<dbReference type="InterPro" id="IPR036852">
    <property type="entry name" value="Peptidase_S8/S53_dom_sf"/>
</dbReference>
<evidence type="ECO:0000313" key="10">
    <source>
        <dbReference type="EMBL" id="GEJ58051.1"/>
    </source>
</evidence>
<dbReference type="InterPro" id="IPR034193">
    <property type="entry name" value="PCSK9_ProteinaseK-like"/>
</dbReference>
<evidence type="ECO:0000256" key="7">
    <source>
        <dbReference type="SAM" id="SignalP"/>
    </source>
</evidence>
<comment type="caution">
    <text evidence="10">The sequence shown here is derived from an EMBL/GenBank/DDBJ whole genome shotgun (WGS) entry which is preliminary data.</text>
</comment>
<evidence type="ECO:0000256" key="6">
    <source>
        <dbReference type="RuleBase" id="RU003355"/>
    </source>
</evidence>
<feature type="active site" description="Charge relay system" evidence="5">
    <location>
        <position position="158"/>
    </location>
</feature>
<feature type="domain" description="Peptidase S8/S53" evidence="8">
    <location>
        <begin position="155"/>
        <end position="380"/>
    </location>
</feature>
<gene>
    <name evidence="10" type="ORF">AMYX_27920</name>
</gene>
<dbReference type="CDD" id="cd04077">
    <property type="entry name" value="Peptidases_S8_PCSK9_ProteinaseK_like"/>
    <property type="match status" value="1"/>
</dbReference>
<comment type="similarity">
    <text evidence="1 5 6">Belongs to the peptidase S8 family.</text>
</comment>
<keyword evidence="4 5" id="KW-0720">Serine protease</keyword>
<dbReference type="SUPFAM" id="SSF52743">
    <property type="entry name" value="Subtilisin-like"/>
    <property type="match status" value="1"/>
</dbReference>
<organism evidence="10 11">
    <name type="scientific">Anaeromyxobacter diazotrophicus</name>
    <dbReference type="NCBI Taxonomy" id="2590199"/>
    <lineage>
        <taxon>Bacteria</taxon>
        <taxon>Pseudomonadati</taxon>
        <taxon>Myxococcota</taxon>
        <taxon>Myxococcia</taxon>
        <taxon>Myxococcales</taxon>
        <taxon>Cystobacterineae</taxon>
        <taxon>Anaeromyxobacteraceae</taxon>
        <taxon>Anaeromyxobacter</taxon>
    </lineage>
</organism>
<dbReference type="EMBL" id="BJTG01000006">
    <property type="protein sequence ID" value="GEJ58051.1"/>
    <property type="molecule type" value="Genomic_DNA"/>
</dbReference>
<accession>A0A7I9VNS1</accession>
<dbReference type="InterPro" id="IPR023828">
    <property type="entry name" value="Peptidase_S8_Ser-AS"/>
</dbReference>
<dbReference type="InterPro" id="IPR013783">
    <property type="entry name" value="Ig-like_fold"/>
</dbReference>
<feature type="domain" description="Inhibitor I9" evidence="9">
    <location>
        <begin position="72"/>
        <end position="117"/>
    </location>
</feature>
<evidence type="ECO:0000256" key="5">
    <source>
        <dbReference type="PROSITE-ProRule" id="PRU01240"/>
    </source>
</evidence>
<dbReference type="InterPro" id="IPR015500">
    <property type="entry name" value="Peptidase_S8_subtilisin-rel"/>
</dbReference>
<dbReference type="PANTHER" id="PTHR43806:SF11">
    <property type="entry name" value="CEREVISIN-RELATED"/>
    <property type="match status" value="1"/>
</dbReference>
<protein>
    <recommendedName>
        <fullName evidence="12">Peptidase S8 and S53 subtilisin kexin sedolisin</fullName>
    </recommendedName>
</protein>
<dbReference type="InterPro" id="IPR000209">
    <property type="entry name" value="Peptidase_S8/S53_dom"/>
</dbReference>
<dbReference type="FunFam" id="3.40.50.200:FF:000014">
    <property type="entry name" value="Proteinase K"/>
    <property type="match status" value="1"/>
</dbReference>
<proteinExistence type="inferred from homology"/>
<dbReference type="GO" id="GO:0006508">
    <property type="term" value="P:proteolysis"/>
    <property type="evidence" value="ECO:0007669"/>
    <property type="project" value="UniProtKB-KW"/>
</dbReference>
<evidence type="ECO:0000256" key="1">
    <source>
        <dbReference type="ARBA" id="ARBA00011073"/>
    </source>
</evidence>
<dbReference type="InterPro" id="IPR022398">
    <property type="entry name" value="Peptidase_S8_His-AS"/>
</dbReference>
<dbReference type="PROSITE" id="PS00138">
    <property type="entry name" value="SUBTILASE_SER"/>
    <property type="match status" value="1"/>
</dbReference>
<feature type="chain" id="PRO_5029628146" description="Peptidase S8 and S53 subtilisin kexin sedolisin" evidence="7">
    <location>
        <begin position="18"/>
        <end position="663"/>
    </location>
</feature>
<dbReference type="PROSITE" id="PS00137">
    <property type="entry name" value="SUBTILASE_HIS"/>
    <property type="match status" value="1"/>
</dbReference>
<dbReference type="Gene3D" id="2.60.120.260">
    <property type="entry name" value="Galactose-binding domain-like"/>
    <property type="match status" value="1"/>
</dbReference>
<dbReference type="PRINTS" id="PR00723">
    <property type="entry name" value="SUBTILISIN"/>
</dbReference>
<dbReference type="InterPro" id="IPR023827">
    <property type="entry name" value="Peptidase_S8_Asp-AS"/>
</dbReference>
<dbReference type="AlphaFoldDB" id="A0A7I9VNS1"/>
<evidence type="ECO:0000256" key="4">
    <source>
        <dbReference type="ARBA" id="ARBA00022825"/>
    </source>
</evidence>
<keyword evidence="7" id="KW-0732">Signal</keyword>
<dbReference type="InterPro" id="IPR050131">
    <property type="entry name" value="Peptidase_S8_subtilisin-like"/>
</dbReference>
<dbReference type="InterPro" id="IPR010259">
    <property type="entry name" value="S8pro/Inhibitor_I9"/>
</dbReference>
<dbReference type="Gene3D" id="3.30.70.80">
    <property type="entry name" value="Peptidase S8 propeptide/proteinase inhibitor I9"/>
    <property type="match status" value="1"/>
</dbReference>
<dbReference type="SUPFAM" id="SSF54897">
    <property type="entry name" value="Protease propeptides/inhibitors"/>
    <property type="match status" value="1"/>
</dbReference>
<evidence type="ECO:0008006" key="12">
    <source>
        <dbReference type="Google" id="ProtNLM"/>
    </source>
</evidence>
<dbReference type="Pfam" id="PF05922">
    <property type="entry name" value="Inhibitor_I9"/>
    <property type="match status" value="1"/>
</dbReference>
<dbReference type="Proteomes" id="UP000503640">
    <property type="component" value="Unassembled WGS sequence"/>
</dbReference>
<dbReference type="GO" id="GO:0005615">
    <property type="term" value="C:extracellular space"/>
    <property type="evidence" value="ECO:0007669"/>
    <property type="project" value="TreeGrafter"/>
</dbReference>
<evidence type="ECO:0000259" key="9">
    <source>
        <dbReference type="Pfam" id="PF05922"/>
    </source>
</evidence>
<dbReference type="Gene3D" id="2.60.40.10">
    <property type="entry name" value="Immunoglobulins"/>
    <property type="match status" value="1"/>
</dbReference>
<evidence type="ECO:0000256" key="3">
    <source>
        <dbReference type="ARBA" id="ARBA00022801"/>
    </source>
</evidence>
<name>A0A7I9VNS1_9BACT</name>
<dbReference type="Pfam" id="PF00082">
    <property type="entry name" value="Peptidase_S8"/>
    <property type="match status" value="1"/>
</dbReference>
<dbReference type="Gene3D" id="3.40.50.200">
    <property type="entry name" value="Peptidase S8/S53 domain"/>
    <property type="match status" value="1"/>
</dbReference>
<keyword evidence="3 5" id="KW-0378">Hydrolase</keyword>
<feature type="active site" description="Charge relay system" evidence="5">
    <location>
        <position position="191"/>
    </location>
</feature>
<keyword evidence="2 5" id="KW-0645">Protease</keyword>
<feature type="active site" description="Charge relay system" evidence="5">
    <location>
        <position position="343"/>
    </location>
</feature>
<evidence type="ECO:0000256" key="2">
    <source>
        <dbReference type="ARBA" id="ARBA00022670"/>
    </source>
</evidence>
<feature type="signal peptide" evidence="7">
    <location>
        <begin position="1"/>
        <end position="17"/>
    </location>
</feature>